<gene>
    <name evidence="2" type="ORF">BFS16_00740</name>
</gene>
<protein>
    <submittedName>
        <fullName evidence="2">Uncharacterized protein</fullName>
    </submittedName>
</protein>
<feature type="compositionally biased region" description="Basic and acidic residues" evidence="1">
    <location>
        <begin position="120"/>
        <end position="129"/>
    </location>
</feature>
<evidence type="ECO:0000256" key="1">
    <source>
        <dbReference type="SAM" id="MobiDB-lite"/>
    </source>
</evidence>
<organism evidence="2 3">
    <name type="scientific">Hoylesella timonensis</name>
    <dbReference type="NCBI Taxonomy" id="386414"/>
    <lineage>
        <taxon>Bacteria</taxon>
        <taxon>Pseudomonadati</taxon>
        <taxon>Bacteroidota</taxon>
        <taxon>Bacteroidia</taxon>
        <taxon>Bacteroidales</taxon>
        <taxon>Prevotellaceae</taxon>
        <taxon>Hoylesella</taxon>
    </lineage>
</organism>
<evidence type="ECO:0000313" key="2">
    <source>
        <dbReference type="EMBL" id="PNP96445.1"/>
    </source>
</evidence>
<dbReference type="Pfam" id="PF20338">
    <property type="entry name" value="DUF6633"/>
    <property type="match status" value="1"/>
</dbReference>
<comment type="caution">
    <text evidence="2">The sequence shown here is derived from an EMBL/GenBank/DDBJ whole genome shotgun (WGS) entry which is preliminary data.</text>
</comment>
<reference evidence="2 3" key="1">
    <citation type="submission" date="2017-03" db="EMBL/GenBank/DDBJ databases">
        <authorList>
            <person name="Afonso C.L."/>
            <person name="Miller P.J."/>
            <person name="Scott M.A."/>
            <person name="Spackman E."/>
            <person name="Goraichik I."/>
            <person name="Dimitrov K.M."/>
            <person name="Suarez D.L."/>
            <person name="Swayne D.E."/>
        </authorList>
    </citation>
    <scope>NUCLEOTIDE SEQUENCE [LARGE SCALE GENOMIC DNA]</scope>
    <source>
        <strain evidence="2 3">DNF00076</strain>
    </source>
</reference>
<dbReference type="InterPro" id="IPR046573">
    <property type="entry name" value="DUF6633"/>
</dbReference>
<dbReference type="EMBL" id="NBAX01000001">
    <property type="protein sequence ID" value="PNP96445.1"/>
    <property type="molecule type" value="Genomic_DNA"/>
</dbReference>
<dbReference type="Proteomes" id="UP000236634">
    <property type="component" value="Unassembled WGS sequence"/>
</dbReference>
<sequence>MAALTARKDVPTLKDISDAYDNEDVAIEWIKIQLEKVNTFTGAKDKLNVEQLYDLGVQILNCFGNLNVLEFSLFCGRLRHGVYEKFFGSVDPMKILMSLDVFLKERNHDWQNHLEEIHKEEQERNKTENKAVSPVKLVSDSPGKYPMIERMLRKGNSSTP</sequence>
<feature type="region of interest" description="Disordered" evidence="1">
    <location>
        <begin position="120"/>
        <end position="143"/>
    </location>
</feature>
<dbReference type="AlphaFoldDB" id="A0A2K0XPI1"/>
<name>A0A2K0XPI1_9BACT</name>
<proteinExistence type="predicted"/>
<evidence type="ECO:0000313" key="3">
    <source>
        <dbReference type="Proteomes" id="UP000236634"/>
    </source>
</evidence>
<accession>A0A2K0XPI1</accession>